<dbReference type="EMBL" id="JAME01000021">
    <property type="protein sequence ID" value="ETX28282.1"/>
    <property type="molecule type" value="Genomic_DNA"/>
</dbReference>
<evidence type="ECO:0000313" key="2">
    <source>
        <dbReference type="Proteomes" id="UP000023430"/>
    </source>
</evidence>
<proteinExistence type="predicted"/>
<dbReference type="PROSITE" id="PS51257">
    <property type="entry name" value="PROKAR_LIPOPROTEIN"/>
    <property type="match status" value="1"/>
</dbReference>
<keyword evidence="2" id="KW-1185">Reference proteome</keyword>
<feature type="non-terminal residue" evidence="1">
    <location>
        <position position="156"/>
    </location>
</feature>
<accession>X7F5S5</accession>
<dbReference type="eggNOG" id="COG4542">
    <property type="taxonomic scope" value="Bacteria"/>
</dbReference>
<name>X7F5S5_9RHOB</name>
<reference evidence="1 2" key="1">
    <citation type="submission" date="2014-01" db="EMBL/GenBank/DDBJ databases">
        <title>Roseivivax isoporae LMG 25204 Genome Sequencing.</title>
        <authorList>
            <person name="Lai Q."/>
            <person name="Li G."/>
            <person name="Shao Z."/>
        </authorList>
    </citation>
    <scope>NUCLEOTIDE SEQUENCE [LARGE SCALE GENOMIC DNA]</scope>
    <source>
        <strain evidence="1 2">LMG 25204</strain>
    </source>
</reference>
<comment type="caution">
    <text evidence="1">The sequence shown here is derived from an EMBL/GenBank/DDBJ whole genome shotgun (WGS) entry which is preliminary data.</text>
</comment>
<protein>
    <recommendedName>
        <fullName evidence="3">Propanediol utilization protein</fullName>
    </recommendedName>
</protein>
<sequence>MSVRVAGHFGEWLQGRLGPAGPLALVTLACPALAVRATWSERAGPFAIDQDPCVIDAGRARAFLAALGLPAAGRVTLRAAMPPGGGAGASTATLVALARAAGFDGPTAALAAACLAAEGATDPLMQPQPDAHLWAPRAARCLGALPPPPAADIVGG</sequence>
<evidence type="ECO:0008006" key="3">
    <source>
        <dbReference type="Google" id="ProtNLM"/>
    </source>
</evidence>
<dbReference type="AlphaFoldDB" id="X7F5S5"/>
<gene>
    <name evidence="1" type="ORF">RISW2_09185</name>
</gene>
<organism evidence="1 2">
    <name type="scientific">Roseivivax isoporae LMG 25204</name>
    <dbReference type="NCBI Taxonomy" id="1449351"/>
    <lineage>
        <taxon>Bacteria</taxon>
        <taxon>Pseudomonadati</taxon>
        <taxon>Pseudomonadota</taxon>
        <taxon>Alphaproteobacteria</taxon>
        <taxon>Rhodobacterales</taxon>
        <taxon>Roseobacteraceae</taxon>
        <taxon>Roseivivax</taxon>
    </lineage>
</organism>
<dbReference type="Proteomes" id="UP000023430">
    <property type="component" value="Unassembled WGS sequence"/>
</dbReference>
<evidence type="ECO:0000313" key="1">
    <source>
        <dbReference type="EMBL" id="ETX28282.1"/>
    </source>
</evidence>
<dbReference type="STRING" id="1449351.RISW2_09185"/>